<dbReference type="SUPFAM" id="SSF51445">
    <property type="entry name" value="(Trans)glycosidases"/>
    <property type="match status" value="1"/>
</dbReference>
<dbReference type="AlphaFoldDB" id="A0AAV9IWV4"/>
<evidence type="ECO:0000256" key="10">
    <source>
        <dbReference type="SAM" id="SignalP"/>
    </source>
</evidence>
<dbReference type="InterPro" id="IPR018238">
    <property type="entry name" value="Glyco_hydro_14_CS"/>
</dbReference>
<keyword evidence="7 8" id="KW-0624">Polysaccharide degradation</keyword>
<dbReference type="PROSITE" id="PS00506">
    <property type="entry name" value="BETA_AMYLASE_1"/>
    <property type="match status" value="1"/>
</dbReference>
<comment type="catalytic activity">
    <reaction evidence="1 8">
        <text>Hydrolysis of (1-&gt;4)-alpha-D-glucosidic linkages in polysaccharides so as to remove successive maltose units from the non-reducing ends of the chains.</text>
        <dbReference type="EC" id="3.2.1.2"/>
    </reaction>
</comment>
<feature type="compositionally biased region" description="Polar residues" evidence="9">
    <location>
        <begin position="548"/>
        <end position="558"/>
    </location>
</feature>
<sequence>MRRRSWMSMHHACNQHTPIRRCTSLILILSLLFLVSPSLGTETGGGGPTEGWYKPRQAADRGVPVFIMMPLNAVTNETEPQLVRWYDGRPIEWCLDQLKANGAHGVMVDVWFGLVERDRPHQYRWKPYLDLCEILKGKGLKLQTVLSFHQCGGNVGDKCMIPLPRWILDIGNKNNDIFFKDTHGNVDTEYVSWGADEQPLFAGRTMLEVYRDFMQDFRRTFDRYFGEVIVQVQIGLGPAGELRYPSYQLQRWSFCGIGEFQCYDRYMLERLRQAAERAGVPAWGHAPYPEDVGNYSSMPDESLFFRNDEGMWNTQYGTWFLSWYSQELIDHADRVLGMARSVFGDLPPAVTLAAKQAGVHWHVRSKSHAAELTAGYFNTRFRDGYVPIFRVFAKHNVTVVFTCMEMRDKNQPADCACSPEELVGAVVRAAVMTQVRFAGENAIAFYDTDSYRQISGVARSYQVTSGQPMEAFTYLRWTDPFQVFIQNNTQRTVLGSKFFAFVESMSVDRAAEPLYPAYPPRTPLPTPAVNGSDGNARNVPSGGAAATGNVSDTSSTATVPEGETGGRQPDVSK</sequence>
<evidence type="ECO:0000256" key="5">
    <source>
        <dbReference type="ARBA" id="ARBA00023277"/>
    </source>
</evidence>
<feature type="chain" id="PRO_5043620043" description="Beta-amylase" evidence="10">
    <location>
        <begin position="41"/>
        <end position="573"/>
    </location>
</feature>
<evidence type="ECO:0000256" key="2">
    <source>
        <dbReference type="ARBA" id="ARBA00005652"/>
    </source>
</evidence>
<gene>
    <name evidence="11" type="ORF">CDCA_CDCA09G2624</name>
</gene>
<dbReference type="PANTHER" id="PTHR31352">
    <property type="entry name" value="BETA-AMYLASE 1, CHLOROPLASTIC"/>
    <property type="match status" value="1"/>
</dbReference>
<feature type="compositionally biased region" description="Pro residues" evidence="9">
    <location>
        <begin position="517"/>
        <end position="526"/>
    </location>
</feature>
<dbReference type="PANTHER" id="PTHR31352:SF40">
    <property type="entry name" value="BETA-AMYLASE 6"/>
    <property type="match status" value="1"/>
</dbReference>
<evidence type="ECO:0000313" key="11">
    <source>
        <dbReference type="EMBL" id="KAK4536599.1"/>
    </source>
</evidence>
<name>A0AAV9IWV4_CYACA</name>
<dbReference type="PROSITE" id="PS00679">
    <property type="entry name" value="BETA_AMYLASE_2"/>
    <property type="match status" value="1"/>
</dbReference>
<dbReference type="InterPro" id="IPR017853">
    <property type="entry name" value="GH"/>
</dbReference>
<dbReference type="Proteomes" id="UP001301350">
    <property type="component" value="Unassembled WGS sequence"/>
</dbReference>
<dbReference type="GO" id="GO:0016161">
    <property type="term" value="F:beta-amylase activity"/>
    <property type="evidence" value="ECO:0007669"/>
    <property type="project" value="UniProtKB-EC"/>
</dbReference>
<protein>
    <recommendedName>
        <fullName evidence="3 8">Beta-amylase</fullName>
        <ecNumber evidence="3 8">3.2.1.2</ecNumber>
    </recommendedName>
</protein>
<organism evidence="11 12">
    <name type="scientific">Cyanidium caldarium</name>
    <name type="common">Red alga</name>
    <dbReference type="NCBI Taxonomy" id="2771"/>
    <lineage>
        <taxon>Eukaryota</taxon>
        <taxon>Rhodophyta</taxon>
        <taxon>Bangiophyceae</taxon>
        <taxon>Cyanidiales</taxon>
        <taxon>Cyanidiaceae</taxon>
        <taxon>Cyanidium</taxon>
    </lineage>
</organism>
<keyword evidence="4 8" id="KW-0378">Hydrolase</keyword>
<dbReference type="Pfam" id="PF01373">
    <property type="entry name" value="Glyco_hydro_14"/>
    <property type="match status" value="1"/>
</dbReference>
<keyword evidence="5 8" id="KW-0119">Carbohydrate metabolism</keyword>
<evidence type="ECO:0000256" key="9">
    <source>
        <dbReference type="SAM" id="MobiDB-lite"/>
    </source>
</evidence>
<evidence type="ECO:0000256" key="4">
    <source>
        <dbReference type="ARBA" id="ARBA00022801"/>
    </source>
</evidence>
<dbReference type="InterPro" id="IPR001554">
    <property type="entry name" value="Glyco_hydro_14"/>
</dbReference>
<dbReference type="GO" id="GO:0000272">
    <property type="term" value="P:polysaccharide catabolic process"/>
    <property type="evidence" value="ECO:0007669"/>
    <property type="project" value="UniProtKB-KW"/>
</dbReference>
<dbReference type="Gene3D" id="3.20.20.80">
    <property type="entry name" value="Glycosidases"/>
    <property type="match status" value="1"/>
</dbReference>
<keyword evidence="6 8" id="KW-0326">Glycosidase</keyword>
<feature type="signal peptide" evidence="10">
    <location>
        <begin position="1"/>
        <end position="40"/>
    </location>
</feature>
<evidence type="ECO:0000256" key="8">
    <source>
        <dbReference type="RuleBase" id="RU000509"/>
    </source>
</evidence>
<evidence type="ECO:0000313" key="12">
    <source>
        <dbReference type="Proteomes" id="UP001301350"/>
    </source>
</evidence>
<evidence type="ECO:0000256" key="3">
    <source>
        <dbReference type="ARBA" id="ARBA00012594"/>
    </source>
</evidence>
<evidence type="ECO:0000256" key="7">
    <source>
        <dbReference type="ARBA" id="ARBA00023326"/>
    </source>
</evidence>
<evidence type="ECO:0000256" key="6">
    <source>
        <dbReference type="ARBA" id="ARBA00023295"/>
    </source>
</evidence>
<keyword evidence="10" id="KW-0732">Signal</keyword>
<dbReference type="EMBL" id="JANCYW010000009">
    <property type="protein sequence ID" value="KAK4536599.1"/>
    <property type="molecule type" value="Genomic_DNA"/>
</dbReference>
<comment type="caution">
    <text evidence="11">The sequence shown here is derived from an EMBL/GenBank/DDBJ whole genome shotgun (WGS) entry which is preliminary data.</text>
</comment>
<feature type="region of interest" description="Disordered" evidence="9">
    <location>
        <begin position="517"/>
        <end position="573"/>
    </location>
</feature>
<comment type="similarity">
    <text evidence="2 8">Belongs to the glycosyl hydrolase 14 family.</text>
</comment>
<accession>A0AAV9IWV4</accession>
<dbReference type="PRINTS" id="PR00750">
    <property type="entry name" value="BETAAMYLASE"/>
</dbReference>
<evidence type="ECO:0000256" key="1">
    <source>
        <dbReference type="ARBA" id="ARBA00000546"/>
    </source>
</evidence>
<dbReference type="EC" id="3.2.1.2" evidence="3 8"/>
<proteinExistence type="inferred from homology"/>
<keyword evidence="12" id="KW-1185">Reference proteome</keyword>
<reference evidence="11 12" key="1">
    <citation type="submission" date="2022-07" db="EMBL/GenBank/DDBJ databases">
        <title>Genome-wide signatures of adaptation to extreme environments.</title>
        <authorList>
            <person name="Cho C.H."/>
            <person name="Yoon H.S."/>
        </authorList>
    </citation>
    <scope>NUCLEOTIDE SEQUENCE [LARGE SCALE GENOMIC DNA]</scope>
    <source>
        <strain evidence="11 12">DBV 063 E5</strain>
    </source>
</reference>